<evidence type="ECO:0000313" key="2">
    <source>
        <dbReference type="Proteomes" id="UP001372338"/>
    </source>
</evidence>
<reference evidence="1 2" key="1">
    <citation type="submission" date="2024-01" db="EMBL/GenBank/DDBJ databases">
        <title>The genomes of 5 underutilized Papilionoideae crops provide insights into root nodulation and disease resistanc.</title>
        <authorList>
            <person name="Yuan L."/>
        </authorList>
    </citation>
    <scope>NUCLEOTIDE SEQUENCE [LARGE SCALE GENOMIC DNA]</scope>
    <source>
        <strain evidence="1">ZHUSHIDOU_FW_LH</strain>
        <tissue evidence="1">Leaf</tissue>
    </source>
</reference>
<accession>A0AAN9FKP4</accession>
<protein>
    <submittedName>
        <fullName evidence="1">Uncharacterized protein</fullName>
    </submittedName>
</protein>
<name>A0AAN9FKP4_CROPI</name>
<sequence>MVVPLRVMGLGSRMMREEKEARIGSLRGVHGGGSEVRISASALRCSSPSAMARNGDGHPKENSVESLLKEILLM</sequence>
<comment type="caution">
    <text evidence="1">The sequence shown here is derived from an EMBL/GenBank/DDBJ whole genome shotgun (WGS) entry which is preliminary data.</text>
</comment>
<organism evidence="1 2">
    <name type="scientific">Crotalaria pallida</name>
    <name type="common">Smooth rattlebox</name>
    <name type="synonym">Crotalaria striata</name>
    <dbReference type="NCBI Taxonomy" id="3830"/>
    <lineage>
        <taxon>Eukaryota</taxon>
        <taxon>Viridiplantae</taxon>
        <taxon>Streptophyta</taxon>
        <taxon>Embryophyta</taxon>
        <taxon>Tracheophyta</taxon>
        <taxon>Spermatophyta</taxon>
        <taxon>Magnoliopsida</taxon>
        <taxon>eudicotyledons</taxon>
        <taxon>Gunneridae</taxon>
        <taxon>Pentapetalae</taxon>
        <taxon>rosids</taxon>
        <taxon>fabids</taxon>
        <taxon>Fabales</taxon>
        <taxon>Fabaceae</taxon>
        <taxon>Papilionoideae</taxon>
        <taxon>50 kb inversion clade</taxon>
        <taxon>genistoids sensu lato</taxon>
        <taxon>core genistoids</taxon>
        <taxon>Crotalarieae</taxon>
        <taxon>Crotalaria</taxon>
    </lineage>
</organism>
<evidence type="ECO:0000313" key="1">
    <source>
        <dbReference type="EMBL" id="KAK7275145.1"/>
    </source>
</evidence>
<gene>
    <name evidence="1" type="ORF">RIF29_16254</name>
</gene>
<keyword evidence="2" id="KW-1185">Reference proteome</keyword>
<proteinExistence type="predicted"/>
<dbReference type="AlphaFoldDB" id="A0AAN9FKP4"/>
<dbReference type="Proteomes" id="UP001372338">
    <property type="component" value="Unassembled WGS sequence"/>
</dbReference>
<dbReference type="EMBL" id="JAYWIO010000003">
    <property type="protein sequence ID" value="KAK7275145.1"/>
    <property type="molecule type" value="Genomic_DNA"/>
</dbReference>